<gene>
    <name evidence="2" type="ORF">ACFOM8_11915</name>
</gene>
<protein>
    <submittedName>
        <fullName evidence="2">Glycosyltransferase family 25 protein</fullName>
    </submittedName>
</protein>
<dbReference type="RefSeq" id="WP_377761582.1">
    <property type="nucleotide sequence ID" value="NZ_JBHRXY010000008.1"/>
</dbReference>
<comment type="caution">
    <text evidence="2">The sequence shown here is derived from an EMBL/GenBank/DDBJ whole genome shotgun (WGS) entry which is preliminary data.</text>
</comment>
<dbReference type="InterPro" id="IPR002654">
    <property type="entry name" value="Glyco_trans_25"/>
</dbReference>
<dbReference type="CDD" id="cd06532">
    <property type="entry name" value="Glyco_transf_25"/>
    <property type="match status" value="1"/>
</dbReference>
<name>A0ABV7U4Z7_9RHOB</name>
<organism evidence="2 3">
    <name type="scientific">Paracoccus angustae</name>
    <dbReference type="NCBI Taxonomy" id="1671480"/>
    <lineage>
        <taxon>Bacteria</taxon>
        <taxon>Pseudomonadati</taxon>
        <taxon>Pseudomonadota</taxon>
        <taxon>Alphaproteobacteria</taxon>
        <taxon>Rhodobacterales</taxon>
        <taxon>Paracoccaceae</taxon>
        <taxon>Paracoccus</taxon>
    </lineage>
</organism>
<proteinExistence type="predicted"/>
<accession>A0ABV7U4Z7</accession>
<feature type="domain" description="Glycosyl transferase family 25" evidence="1">
    <location>
        <begin position="4"/>
        <end position="111"/>
    </location>
</feature>
<dbReference type="Pfam" id="PF01755">
    <property type="entry name" value="Glyco_transf_25"/>
    <property type="match status" value="1"/>
</dbReference>
<evidence type="ECO:0000313" key="3">
    <source>
        <dbReference type="Proteomes" id="UP001595539"/>
    </source>
</evidence>
<dbReference type="EMBL" id="JBHRXY010000008">
    <property type="protein sequence ID" value="MFC3630148.1"/>
    <property type="molecule type" value="Genomic_DNA"/>
</dbReference>
<sequence>MQLPVYLINLDGSDGRLRSAKGQLDDAGIPFERVAAFDGRALRVDEFPGYDPAGTMAYMGRPLRGGEIGCYLSHLDCARRLLDSGADHGLVFEDDMQLKPGFVEGLRVVLDWLDRHRGEWDLVNLGSPQHKIYTPVLGFEVAGRHRELTRAHYFPMTATGLIWSRAGAETFVRSHDRITRGVDNHFRHWLTRNDRGLAVWPPLVTTTGAESDIEDGKGKRSAEGRHPLYGLIKQRRQIVNKLIAWRHKQALARRRKAAGDAAAPRS</sequence>
<reference evidence="3" key="1">
    <citation type="journal article" date="2019" name="Int. J. Syst. Evol. Microbiol.">
        <title>The Global Catalogue of Microorganisms (GCM) 10K type strain sequencing project: providing services to taxonomists for standard genome sequencing and annotation.</title>
        <authorList>
            <consortium name="The Broad Institute Genomics Platform"/>
            <consortium name="The Broad Institute Genome Sequencing Center for Infectious Disease"/>
            <person name="Wu L."/>
            <person name="Ma J."/>
        </authorList>
    </citation>
    <scope>NUCLEOTIDE SEQUENCE [LARGE SCALE GENOMIC DNA]</scope>
    <source>
        <strain evidence="3">KCTC 42473</strain>
    </source>
</reference>
<dbReference type="Proteomes" id="UP001595539">
    <property type="component" value="Unassembled WGS sequence"/>
</dbReference>
<keyword evidence="3" id="KW-1185">Reference proteome</keyword>
<evidence type="ECO:0000313" key="2">
    <source>
        <dbReference type="EMBL" id="MFC3630148.1"/>
    </source>
</evidence>
<evidence type="ECO:0000259" key="1">
    <source>
        <dbReference type="Pfam" id="PF01755"/>
    </source>
</evidence>